<protein>
    <submittedName>
        <fullName evidence="6">Redox-sensitive transcriptional activator SoxR</fullName>
    </submittedName>
</protein>
<dbReference type="SUPFAM" id="SSF46955">
    <property type="entry name" value="Putative DNA-binding domain"/>
    <property type="match status" value="1"/>
</dbReference>
<dbReference type="STRING" id="1396826.PHA8399_02058"/>
<evidence type="ECO:0000313" key="7">
    <source>
        <dbReference type="Proteomes" id="UP000051326"/>
    </source>
</evidence>
<feature type="coiled-coil region" evidence="4">
    <location>
        <begin position="79"/>
        <end position="106"/>
    </location>
</feature>
<organism evidence="6 7">
    <name type="scientific">Leisingera aquaemixtae</name>
    <dbReference type="NCBI Taxonomy" id="1396826"/>
    <lineage>
        <taxon>Bacteria</taxon>
        <taxon>Pseudomonadati</taxon>
        <taxon>Pseudomonadota</taxon>
        <taxon>Alphaproteobacteria</taxon>
        <taxon>Rhodobacterales</taxon>
        <taxon>Roseobacteraceae</taxon>
        <taxon>Leisingera</taxon>
    </lineage>
</organism>
<dbReference type="PRINTS" id="PR00040">
    <property type="entry name" value="HTHMERR"/>
</dbReference>
<proteinExistence type="predicted"/>
<keyword evidence="4" id="KW-0175">Coiled coil</keyword>
<dbReference type="PANTHER" id="PTHR30204:SF97">
    <property type="entry name" value="MERR FAMILY REGULATORY PROTEIN"/>
    <property type="match status" value="1"/>
</dbReference>
<dbReference type="PANTHER" id="PTHR30204">
    <property type="entry name" value="REDOX-CYCLING DRUG-SENSING TRANSCRIPTIONAL ACTIVATOR SOXR"/>
    <property type="match status" value="1"/>
</dbReference>
<evidence type="ECO:0000256" key="4">
    <source>
        <dbReference type="SAM" id="Coils"/>
    </source>
</evidence>
<dbReference type="InterPro" id="IPR015358">
    <property type="entry name" value="Tscrpt_reg_MerR_DNA-bd"/>
</dbReference>
<dbReference type="AlphaFoldDB" id="A0A0P1HLI5"/>
<dbReference type="GO" id="GO:0003677">
    <property type="term" value="F:DNA binding"/>
    <property type="evidence" value="ECO:0007669"/>
    <property type="project" value="UniProtKB-KW"/>
</dbReference>
<keyword evidence="3" id="KW-0804">Transcription</keyword>
<gene>
    <name evidence="6" type="primary">soxR_2</name>
    <name evidence="6" type="ORF">PHA8399_02058</name>
</gene>
<keyword evidence="1" id="KW-0805">Transcription regulation</keyword>
<dbReference type="Pfam" id="PF09278">
    <property type="entry name" value="MerR-DNA-bind"/>
    <property type="match status" value="1"/>
</dbReference>
<feature type="domain" description="HTH merR-type" evidence="5">
    <location>
        <begin position="3"/>
        <end position="71"/>
    </location>
</feature>
<dbReference type="InterPro" id="IPR009061">
    <property type="entry name" value="DNA-bd_dom_put_sf"/>
</dbReference>
<reference evidence="6 7" key="1">
    <citation type="submission" date="2015-09" db="EMBL/GenBank/DDBJ databases">
        <authorList>
            <consortium name="Swine Surveillance"/>
        </authorList>
    </citation>
    <scope>NUCLEOTIDE SEQUENCE [LARGE SCALE GENOMIC DNA]</scope>
    <source>
        <strain evidence="6 7">CECT 8399</strain>
    </source>
</reference>
<evidence type="ECO:0000256" key="1">
    <source>
        <dbReference type="ARBA" id="ARBA00023015"/>
    </source>
</evidence>
<dbReference type="EMBL" id="CYSR01000021">
    <property type="protein sequence ID" value="CUH99932.1"/>
    <property type="molecule type" value="Genomic_DNA"/>
</dbReference>
<evidence type="ECO:0000256" key="2">
    <source>
        <dbReference type="ARBA" id="ARBA00023125"/>
    </source>
</evidence>
<dbReference type="PROSITE" id="PS00552">
    <property type="entry name" value="HTH_MERR_1"/>
    <property type="match status" value="1"/>
</dbReference>
<dbReference type="Gene3D" id="1.10.1660.10">
    <property type="match status" value="1"/>
</dbReference>
<accession>A0A0P1HLI5</accession>
<dbReference type="Pfam" id="PF00376">
    <property type="entry name" value="MerR"/>
    <property type="match status" value="1"/>
</dbReference>
<dbReference type="InterPro" id="IPR000551">
    <property type="entry name" value="MerR-type_HTH_dom"/>
</dbReference>
<sequence>MKLLDIGEVAERSGVAASALRYYEEIGLIASAGRKGLRRQFGPGTLVQLSLITLGKAAGFSLQEIAAMFGRNGQPDLPREQLHARADALDAQIQELSALRDALRHAAECPAPSHLECPKFQKLLQAGSLTAKV</sequence>
<name>A0A0P1HLI5_9RHOB</name>
<dbReference type="SMART" id="SM00422">
    <property type="entry name" value="HTH_MERR"/>
    <property type="match status" value="1"/>
</dbReference>
<evidence type="ECO:0000313" key="6">
    <source>
        <dbReference type="EMBL" id="CUH99932.1"/>
    </source>
</evidence>
<evidence type="ECO:0000256" key="3">
    <source>
        <dbReference type="ARBA" id="ARBA00023163"/>
    </source>
</evidence>
<dbReference type="Proteomes" id="UP000051326">
    <property type="component" value="Unassembled WGS sequence"/>
</dbReference>
<dbReference type="CDD" id="cd04781">
    <property type="entry name" value="HTH_MerR-like_sg6"/>
    <property type="match status" value="1"/>
</dbReference>
<dbReference type="InterPro" id="IPR047057">
    <property type="entry name" value="MerR_fam"/>
</dbReference>
<keyword evidence="2" id="KW-0238">DNA-binding</keyword>
<dbReference type="PROSITE" id="PS50937">
    <property type="entry name" value="HTH_MERR_2"/>
    <property type="match status" value="1"/>
</dbReference>
<dbReference type="RefSeq" id="WP_058286035.1">
    <property type="nucleotide sequence ID" value="NZ_CYSR01000021.1"/>
</dbReference>
<evidence type="ECO:0000259" key="5">
    <source>
        <dbReference type="PROSITE" id="PS50937"/>
    </source>
</evidence>
<dbReference type="GO" id="GO:0003700">
    <property type="term" value="F:DNA-binding transcription factor activity"/>
    <property type="evidence" value="ECO:0007669"/>
    <property type="project" value="InterPro"/>
</dbReference>